<dbReference type="AlphaFoldDB" id="A0A1E8AYW2"/>
<proteinExistence type="predicted"/>
<dbReference type="EMBL" id="LXLT01000080">
    <property type="protein sequence ID" value="OFD70533.1"/>
    <property type="molecule type" value="Genomic_DNA"/>
</dbReference>
<protein>
    <submittedName>
        <fullName evidence="1">Uncharacterized protein</fullName>
    </submittedName>
</protein>
<evidence type="ECO:0000313" key="2">
    <source>
        <dbReference type="Proteomes" id="UP000175706"/>
    </source>
</evidence>
<name>A0A1E8AYW2_BACMY</name>
<accession>A0A1E8AYW2</accession>
<dbReference type="Proteomes" id="UP000175706">
    <property type="component" value="Unassembled WGS sequence"/>
</dbReference>
<comment type="caution">
    <text evidence="1">The sequence shown here is derived from an EMBL/GenBank/DDBJ whole genome shotgun (WGS) entry which is preliminary data.</text>
</comment>
<dbReference type="RefSeq" id="WP_070141140.1">
    <property type="nucleotide sequence ID" value="NZ_LXLT01000080.1"/>
</dbReference>
<gene>
    <name evidence="1" type="ORF">BWGOE8_55730</name>
</gene>
<organism evidence="1 2">
    <name type="scientific">Bacillus mycoides</name>
    <dbReference type="NCBI Taxonomy" id="1405"/>
    <lineage>
        <taxon>Bacteria</taxon>
        <taxon>Bacillati</taxon>
        <taxon>Bacillota</taxon>
        <taxon>Bacilli</taxon>
        <taxon>Bacillales</taxon>
        <taxon>Bacillaceae</taxon>
        <taxon>Bacillus</taxon>
        <taxon>Bacillus cereus group</taxon>
    </lineage>
</organism>
<sequence>MLSKFFKKEIIRHDENKEFMNLWCEVQEKYPEDIEKQLEFFRKQENAQFRLLGEITLMQGYLANNLHQKIDTSTNDLEFLFRSLLDLARHAQKNLPDGVHDYNFYNLDLVVNNILKKVDKEKSPG</sequence>
<reference evidence="1 2" key="1">
    <citation type="submission" date="2016-05" db="EMBL/GenBank/DDBJ databases">
        <title>Bacillus thuringiensis and Bacillus weihenstephanensis as novel biocontrol agents of wilt causing Verticillium species.</title>
        <authorList>
            <person name="Hollensteiner J."/>
            <person name="Wemheuer F."/>
            <person name="Harting R."/>
            <person name="Kolarzyk A."/>
            <person name="Diaz-Valerio S."/>
            <person name="Poehlein A."/>
            <person name="Brzuszkiewicz E."/>
            <person name="Nesemann K."/>
            <person name="Braus-Stromeyer S."/>
            <person name="Braus G."/>
            <person name="Daniel R."/>
            <person name="Liesegang H."/>
        </authorList>
    </citation>
    <scope>NUCLEOTIDE SEQUENCE [LARGE SCALE GENOMIC DNA]</scope>
    <source>
        <strain evidence="1 2">GOE8</strain>
    </source>
</reference>
<evidence type="ECO:0000313" key="1">
    <source>
        <dbReference type="EMBL" id="OFD70533.1"/>
    </source>
</evidence>